<dbReference type="Proteomes" id="UP000034444">
    <property type="component" value="Chromosome"/>
</dbReference>
<reference evidence="2 3" key="1">
    <citation type="submission" date="2015-04" db="EMBL/GenBank/DDBJ databases">
        <title>Complete genome sequence of Sulfurovum lithotrophicum ATCC BAA-797T.</title>
        <authorList>
            <person name="Ahn J."/>
            <person name="Park G."/>
            <person name="Jeon W."/>
            <person name="Jang Y."/>
            <person name="Jang M."/>
            <person name="Lee H."/>
            <person name="Lee H."/>
        </authorList>
    </citation>
    <scope>NUCLEOTIDE SEQUENCE [LARGE SCALE GENOMIC DNA]</scope>
    <source>
        <strain evidence="3">ATCC BAA-797 / 42BKT</strain>
    </source>
</reference>
<keyword evidence="1" id="KW-0175">Coiled coil</keyword>
<protein>
    <submittedName>
        <fullName evidence="2">Uncharacterized protein</fullName>
    </submittedName>
</protein>
<dbReference type="RefSeq" id="WP_046550830.1">
    <property type="nucleotide sequence ID" value="NZ_CP011308.1"/>
</dbReference>
<proteinExistence type="predicted"/>
<dbReference type="EMBL" id="CP011308">
    <property type="protein sequence ID" value="AKF24739.1"/>
    <property type="molecule type" value="Genomic_DNA"/>
</dbReference>
<dbReference type="KEGG" id="slh:YH65_04565"/>
<gene>
    <name evidence="2" type="ORF">YH65_04565</name>
</gene>
<evidence type="ECO:0000313" key="3">
    <source>
        <dbReference type="Proteomes" id="UP000034444"/>
    </source>
</evidence>
<feature type="coiled-coil region" evidence="1">
    <location>
        <begin position="166"/>
        <end position="193"/>
    </location>
</feature>
<evidence type="ECO:0000313" key="2">
    <source>
        <dbReference type="EMBL" id="AKF24739.1"/>
    </source>
</evidence>
<dbReference type="OrthoDB" id="6057700at2"/>
<dbReference type="AlphaFoldDB" id="A0A7U4M0S4"/>
<accession>A0A7U4M0S4</accession>
<reference evidence="3" key="2">
    <citation type="journal article" date="2017" name="Stand. Genomic Sci.">
        <title>Complete genome sequence of the sulfur-oxidizing chemolithoautotrophic Sulfurovum lithotrophicum 42BKTT.</title>
        <authorList>
            <person name="Jeon W."/>
            <person name="Priscilla L."/>
            <person name="Park G."/>
            <person name="Lee H."/>
            <person name="Lee N."/>
            <person name="Lee D."/>
            <person name="Kwon H."/>
            <person name="Ahn I."/>
            <person name="Lee C."/>
            <person name="Lee H."/>
            <person name="Ahn J."/>
        </authorList>
    </citation>
    <scope>NUCLEOTIDE SEQUENCE [LARGE SCALE GENOMIC DNA]</scope>
    <source>
        <strain evidence="3">ATCC BAA-797 / 42BKT</strain>
    </source>
</reference>
<name>A0A7U4M0S4_9BACT</name>
<organism evidence="2 3">
    <name type="scientific">Sulfurovum lithotrophicum</name>
    <dbReference type="NCBI Taxonomy" id="206403"/>
    <lineage>
        <taxon>Bacteria</taxon>
        <taxon>Pseudomonadati</taxon>
        <taxon>Campylobacterota</taxon>
        <taxon>Epsilonproteobacteria</taxon>
        <taxon>Campylobacterales</taxon>
        <taxon>Sulfurovaceae</taxon>
        <taxon>Sulfurovum</taxon>
    </lineage>
</organism>
<keyword evidence="3" id="KW-1185">Reference proteome</keyword>
<sequence>MMKSINSIFFKNFTYAKIIKFLLIILPVFASGGIQDVLKLQGSFPDIGKINEFIQKGDNFKKTAPLDSPSDEDAQHNYNPPGMPTMPIACGNMKNSNCGSCYKNAYEKVNDLRRYFEQLRALYVETDEFTKASVAFGDSIAGSVGVGGLQWIHDREKIQNSFKQFKKAYKKKYNELLGRLEQVLKEIAQCEEQYFGNKDWYSRYGFMFLNFMALHYAR</sequence>
<evidence type="ECO:0000256" key="1">
    <source>
        <dbReference type="SAM" id="Coils"/>
    </source>
</evidence>